<feature type="coiled-coil region" evidence="1">
    <location>
        <begin position="110"/>
        <end position="144"/>
    </location>
</feature>
<dbReference type="Proteomes" id="UP000183995">
    <property type="component" value="Unassembled WGS sequence"/>
</dbReference>
<evidence type="ECO:0000256" key="2">
    <source>
        <dbReference type="SAM" id="MobiDB-lite"/>
    </source>
</evidence>
<sequence>MTVEELQIIVRTKTESAEKKIAGLKKRFESIQQTKVPDVQVSTGKAETALKRLQAEVDRTQAKMAKINEKLAPLYAQQDAIINKYRSMPALSGLTKDQSLDFMVGNDTGMQKLDAQIAPLQAQVDALREKTAGATAQMNRLQETASKRVPPAMKKVRDGTKDAGKSLDKATGSGGKFERMLGRIAARLVVFGAIRATVSAATEGMRNLAAYSLSMGGNDAGQAIQNMAKLSAIGLQVKNSLGAAFMQILVALMPTIQRLADIISNAADNLSQFFAAMSGASTYTRAKKSVDNYTNGLTSAIEATKALKNATIGIDELNILPSMQNYMQMFEEVPIDSKIKEIADKVRAIIDPIHDLLGDDWLLKLLGGGAGLWILKKLISGLKNLIGLFKKKNTSLSEQTEKTTADAKATNILADAALAAVPSIGLLGDQLGKLKTPERELSLPPVVVQPLDLEAYNKSVLAYKMPITAPVIEAAMAPVINMDNYLYAKSAYQAPVQAPMIFPATIPDVNASSYTTSLQTAAEHTTNFTTNTNTALNDWGTVQKSNFQSVVDYLKAATLAIPSLTPGFASFYQGTSEGEVAWGNSVMENYHTVMQYISDATVSGLNSAGSALTSFFNSSGQAVAAWGNGFINTTASAISGVVNTVSSGLSSAWESIKSFAEATGQKLSGFWEANKSWIVPAAKIAAGVAVASIAITASGGLAAPAVLAAAPAVISIADVASKIGVAADGGFPSTGQLFIARESGPEMVGTIGGHSAVANNNQIVSGIASANNGVIEAVYSMASQIVKAIEENGDIVLDGKRLARQQQSYTQRQSRLTGTSFVNVNT</sequence>
<feature type="compositionally biased region" description="Basic and acidic residues" evidence="2">
    <location>
        <begin position="155"/>
        <end position="168"/>
    </location>
</feature>
<gene>
    <name evidence="3" type="ORF">SAMN02745823_03875</name>
</gene>
<protein>
    <recommendedName>
        <fullName evidence="5">Phage-related protein</fullName>
    </recommendedName>
</protein>
<proteinExistence type="predicted"/>
<evidence type="ECO:0000313" key="3">
    <source>
        <dbReference type="EMBL" id="SHI24874.1"/>
    </source>
</evidence>
<evidence type="ECO:0000256" key="1">
    <source>
        <dbReference type="SAM" id="Coils"/>
    </source>
</evidence>
<feature type="coiled-coil region" evidence="1">
    <location>
        <begin position="14"/>
        <end position="70"/>
    </location>
</feature>
<keyword evidence="4" id="KW-1185">Reference proteome</keyword>
<accession>A0A1M5ZL15</accession>
<evidence type="ECO:0000313" key="4">
    <source>
        <dbReference type="Proteomes" id="UP000183995"/>
    </source>
</evidence>
<dbReference type="RefSeq" id="WP_073083356.1">
    <property type="nucleotide sequence ID" value="NZ_FQXV01000029.1"/>
</dbReference>
<dbReference type="OrthoDB" id="9780715at2"/>
<evidence type="ECO:0008006" key="5">
    <source>
        <dbReference type="Google" id="ProtNLM"/>
    </source>
</evidence>
<organism evidence="3 4">
    <name type="scientific">Sporobacter termitidis DSM 10068</name>
    <dbReference type="NCBI Taxonomy" id="1123282"/>
    <lineage>
        <taxon>Bacteria</taxon>
        <taxon>Bacillati</taxon>
        <taxon>Bacillota</taxon>
        <taxon>Clostridia</taxon>
        <taxon>Eubacteriales</taxon>
        <taxon>Oscillospiraceae</taxon>
        <taxon>Sporobacter</taxon>
    </lineage>
</organism>
<reference evidence="3 4" key="1">
    <citation type="submission" date="2016-11" db="EMBL/GenBank/DDBJ databases">
        <authorList>
            <person name="Jaros S."/>
            <person name="Januszkiewicz K."/>
            <person name="Wedrychowicz H."/>
        </authorList>
    </citation>
    <scope>NUCLEOTIDE SEQUENCE [LARGE SCALE GENOMIC DNA]</scope>
    <source>
        <strain evidence="3 4">DSM 10068</strain>
    </source>
</reference>
<keyword evidence="1" id="KW-0175">Coiled coil</keyword>
<name>A0A1M5ZL15_9FIRM</name>
<feature type="region of interest" description="Disordered" evidence="2">
    <location>
        <begin position="145"/>
        <end position="173"/>
    </location>
</feature>
<dbReference type="AlphaFoldDB" id="A0A1M5ZL15"/>
<dbReference type="EMBL" id="FQXV01000029">
    <property type="protein sequence ID" value="SHI24874.1"/>
    <property type="molecule type" value="Genomic_DNA"/>
</dbReference>